<dbReference type="InterPro" id="IPR046956">
    <property type="entry name" value="RLP23-like"/>
</dbReference>
<dbReference type="EMBL" id="JABFAB010000005">
    <property type="protein sequence ID" value="MBA0648788.1"/>
    <property type="molecule type" value="Genomic_DNA"/>
</dbReference>
<evidence type="ECO:0000256" key="1">
    <source>
        <dbReference type="ARBA" id="ARBA00004479"/>
    </source>
</evidence>
<evidence type="ECO:0000313" key="9">
    <source>
        <dbReference type="Proteomes" id="UP000593573"/>
    </source>
</evidence>
<feature type="non-terminal residue" evidence="8">
    <location>
        <position position="141"/>
    </location>
</feature>
<keyword evidence="3" id="KW-0732">Signal</keyword>
<gene>
    <name evidence="8" type="ORF">Goklo_016434</name>
</gene>
<evidence type="ECO:0000313" key="8">
    <source>
        <dbReference type="EMBL" id="MBA0648788.1"/>
    </source>
</evidence>
<dbReference type="Gene3D" id="3.80.10.10">
    <property type="entry name" value="Ribonuclease Inhibitor"/>
    <property type="match status" value="1"/>
</dbReference>
<dbReference type="OrthoDB" id="1060944at2759"/>
<dbReference type="PANTHER" id="PTHR48063:SF29">
    <property type="entry name" value="LRR RECEPTOR-LIKE KINASE FAMILY PROTEIN"/>
    <property type="match status" value="1"/>
</dbReference>
<proteinExistence type="predicted"/>
<evidence type="ECO:0000256" key="6">
    <source>
        <dbReference type="ARBA" id="ARBA00023170"/>
    </source>
</evidence>
<name>A0A7J8UEA4_9ROSI</name>
<accession>A0A7J8UEA4</accession>
<evidence type="ECO:0000256" key="7">
    <source>
        <dbReference type="ARBA" id="ARBA00023180"/>
    </source>
</evidence>
<keyword evidence="5" id="KW-0472">Membrane</keyword>
<dbReference type="InterPro" id="IPR001611">
    <property type="entry name" value="Leu-rich_rpt"/>
</dbReference>
<evidence type="ECO:0000256" key="4">
    <source>
        <dbReference type="ARBA" id="ARBA00022989"/>
    </source>
</evidence>
<dbReference type="Proteomes" id="UP000593573">
    <property type="component" value="Unassembled WGS sequence"/>
</dbReference>
<protein>
    <submittedName>
        <fullName evidence="8">Uncharacterized protein</fullName>
    </submittedName>
</protein>
<evidence type="ECO:0000256" key="3">
    <source>
        <dbReference type="ARBA" id="ARBA00022729"/>
    </source>
</evidence>
<dbReference type="SUPFAM" id="SSF52058">
    <property type="entry name" value="L domain-like"/>
    <property type="match status" value="1"/>
</dbReference>
<reference evidence="8 9" key="1">
    <citation type="journal article" date="2019" name="Genome Biol. Evol.">
        <title>Insights into the evolution of the New World diploid cottons (Gossypium, subgenus Houzingenia) based on genome sequencing.</title>
        <authorList>
            <person name="Grover C.E."/>
            <person name="Arick M.A. 2nd"/>
            <person name="Thrash A."/>
            <person name="Conover J.L."/>
            <person name="Sanders W.S."/>
            <person name="Peterson D.G."/>
            <person name="Frelichowski J.E."/>
            <person name="Scheffler J.A."/>
            <person name="Scheffler B.E."/>
            <person name="Wendel J.F."/>
        </authorList>
    </citation>
    <scope>NUCLEOTIDE SEQUENCE [LARGE SCALE GENOMIC DNA]</scope>
    <source>
        <strain evidence="8">57</strain>
        <tissue evidence="8">Leaf</tissue>
    </source>
</reference>
<evidence type="ECO:0000256" key="5">
    <source>
        <dbReference type="ARBA" id="ARBA00023136"/>
    </source>
</evidence>
<keyword evidence="6" id="KW-0675">Receptor</keyword>
<comment type="caution">
    <text evidence="8">The sequence shown here is derived from an EMBL/GenBank/DDBJ whole genome shotgun (WGS) entry which is preliminary data.</text>
</comment>
<dbReference type="AlphaFoldDB" id="A0A7J8UEA4"/>
<comment type="subcellular location">
    <subcellularLocation>
        <location evidence="1">Membrane</location>
        <topology evidence="1">Single-pass type I membrane protein</topology>
    </subcellularLocation>
</comment>
<organism evidence="8 9">
    <name type="scientific">Gossypium klotzschianum</name>
    <dbReference type="NCBI Taxonomy" id="34286"/>
    <lineage>
        <taxon>Eukaryota</taxon>
        <taxon>Viridiplantae</taxon>
        <taxon>Streptophyta</taxon>
        <taxon>Embryophyta</taxon>
        <taxon>Tracheophyta</taxon>
        <taxon>Spermatophyta</taxon>
        <taxon>Magnoliopsida</taxon>
        <taxon>eudicotyledons</taxon>
        <taxon>Gunneridae</taxon>
        <taxon>Pentapetalae</taxon>
        <taxon>rosids</taxon>
        <taxon>malvids</taxon>
        <taxon>Malvales</taxon>
        <taxon>Malvaceae</taxon>
        <taxon>Malvoideae</taxon>
        <taxon>Gossypium</taxon>
    </lineage>
</organism>
<keyword evidence="9" id="KW-1185">Reference proteome</keyword>
<dbReference type="InterPro" id="IPR032675">
    <property type="entry name" value="LRR_dom_sf"/>
</dbReference>
<dbReference type="PANTHER" id="PTHR48063">
    <property type="entry name" value="LRR RECEPTOR-LIKE KINASE"/>
    <property type="match status" value="1"/>
</dbReference>
<sequence length="141" mass="15726">NCSGLLSIDLGENRFSGTIPDLFHNLHIIDLAQNNLSGTIPKCLGHLEAFTFLGPYSYELPSTQHIRFLQHVEIVSKGNVIDLSSNDLKGEIRDNITDFSIGHSELVVEPFEWEYTGEHWELATVGESLSLAQQSLRLNSC</sequence>
<dbReference type="GO" id="GO:0016020">
    <property type="term" value="C:membrane"/>
    <property type="evidence" value="ECO:0007669"/>
    <property type="project" value="UniProtKB-SubCell"/>
</dbReference>
<evidence type="ECO:0000256" key="2">
    <source>
        <dbReference type="ARBA" id="ARBA00022692"/>
    </source>
</evidence>
<dbReference type="Pfam" id="PF00560">
    <property type="entry name" value="LRR_1"/>
    <property type="match status" value="1"/>
</dbReference>
<keyword evidence="2" id="KW-0812">Transmembrane</keyword>
<keyword evidence="4" id="KW-1133">Transmembrane helix</keyword>
<keyword evidence="7" id="KW-0325">Glycoprotein</keyword>